<organism evidence="1 2">
    <name type="scientific">Anaerovorax odorimutans</name>
    <dbReference type="NCBI Taxonomy" id="109327"/>
    <lineage>
        <taxon>Bacteria</taxon>
        <taxon>Bacillati</taxon>
        <taxon>Bacillota</taxon>
        <taxon>Clostridia</taxon>
        <taxon>Peptostreptococcales</taxon>
        <taxon>Anaerovoracaceae</taxon>
        <taxon>Anaerovorax</taxon>
    </lineage>
</organism>
<accession>A0ABT1RPL8</accession>
<evidence type="ECO:0000313" key="2">
    <source>
        <dbReference type="Proteomes" id="UP001524502"/>
    </source>
</evidence>
<reference evidence="1 2" key="1">
    <citation type="submission" date="2022-06" db="EMBL/GenBank/DDBJ databases">
        <title>Isolation of gut microbiota from human fecal samples.</title>
        <authorList>
            <person name="Pamer E.G."/>
            <person name="Barat B."/>
            <person name="Waligurski E."/>
            <person name="Medina S."/>
            <person name="Paddock L."/>
            <person name="Mostad J."/>
        </authorList>
    </citation>
    <scope>NUCLEOTIDE SEQUENCE [LARGE SCALE GENOMIC DNA]</scope>
    <source>
        <strain evidence="1 2">SL.3.17</strain>
    </source>
</reference>
<dbReference type="InterPro" id="IPR049254">
    <property type="entry name" value="Phage_tail_terminator"/>
</dbReference>
<dbReference type="EMBL" id="JANFXK010000010">
    <property type="protein sequence ID" value="MCQ4637139.1"/>
    <property type="molecule type" value="Genomic_DNA"/>
</dbReference>
<gene>
    <name evidence="1" type="ORF">NE619_10415</name>
</gene>
<sequence>MINKLTDGIAQALSEAFGKDYGIYTENLEQDAIKPCFLITCVTPKNKLFRGQRYYRENLFMVQYFPEGPRPRNESMAVQERLYLALEFVKVGDRQVFGTGMEGEFADGVLKFRVNYNVFVDKAETDDPMETLEQQVKMKG</sequence>
<name>A0ABT1RPL8_9FIRM</name>
<evidence type="ECO:0008006" key="3">
    <source>
        <dbReference type="Google" id="ProtNLM"/>
    </source>
</evidence>
<comment type="caution">
    <text evidence="1">The sequence shown here is derived from an EMBL/GenBank/DDBJ whole genome shotgun (WGS) entry which is preliminary data.</text>
</comment>
<protein>
    <recommendedName>
        <fullName evidence="3">Phage protein</fullName>
    </recommendedName>
</protein>
<evidence type="ECO:0000313" key="1">
    <source>
        <dbReference type="EMBL" id="MCQ4637139.1"/>
    </source>
</evidence>
<dbReference type="RefSeq" id="WP_256132331.1">
    <property type="nucleotide sequence ID" value="NZ_JANFXK010000010.1"/>
</dbReference>
<dbReference type="Proteomes" id="UP001524502">
    <property type="component" value="Unassembled WGS sequence"/>
</dbReference>
<proteinExistence type="predicted"/>
<keyword evidence="2" id="KW-1185">Reference proteome</keyword>
<dbReference type="Pfam" id="PF20765">
    <property type="entry name" value="Phage_tail_terminator_8"/>
    <property type="match status" value="1"/>
</dbReference>